<organism evidence="11 12">
    <name type="scientific">Neolewinella agarilytica</name>
    <dbReference type="NCBI Taxonomy" id="478744"/>
    <lineage>
        <taxon>Bacteria</taxon>
        <taxon>Pseudomonadati</taxon>
        <taxon>Bacteroidota</taxon>
        <taxon>Saprospiria</taxon>
        <taxon>Saprospirales</taxon>
        <taxon>Lewinellaceae</taxon>
        <taxon>Neolewinella</taxon>
    </lineage>
</organism>
<sequence length="148" mass="17169">MLNFAPMLYLTRRETFNAAHKLHNPDWSDEKNKATFGKCSNHNWHGHNYELFVTVVGEPDPVTGFVMDAKVLSTIVKKEIVDQVDHRNINLDVEWFSSDLQPTTENLARAFWNRIEALINERGAQLYCVKLKETENIFAEYFGPQGRK</sequence>
<dbReference type="AlphaFoldDB" id="A0A1H9L014"/>
<evidence type="ECO:0000256" key="4">
    <source>
        <dbReference type="ARBA" id="ARBA00012982"/>
    </source>
</evidence>
<keyword evidence="6" id="KW-0479">Metal-binding</keyword>
<comment type="catalytic activity">
    <reaction evidence="10">
        <text>7,8-dihydroneopterin 3'-triphosphate + H2O = 6-carboxy-5,6,7,8-tetrahydropterin + triphosphate + acetaldehyde + 2 H(+)</text>
        <dbReference type="Rhea" id="RHEA:27966"/>
        <dbReference type="ChEBI" id="CHEBI:15343"/>
        <dbReference type="ChEBI" id="CHEBI:15377"/>
        <dbReference type="ChEBI" id="CHEBI:15378"/>
        <dbReference type="ChEBI" id="CHEBI:18036"/>
        <dbReference type="ChEBI" id="CHEBI:58462"/>
        <dbReference type="ChEBI" id="CHEBI:61032"/>
        <dbReference type="EC" id="4.1.2.50"/>
    </reaction>
</comment>
<evidence type="ECO:0000256" key="8">
    <source>
        <dbReference type="ARBA" id="ARBA00023239"/>
    </source>
</evidence>
<evidence type="ECO:0000256" key="7">
    <source>
        <dbReference type="ARBA" id="ARBA00022833"/>
    </source>
</evidence>
<dbReference type="Proteomes" id="UP000199021">
    <property type="component" value="Unassembled WGS sequence"/>
</dbReference>
<dbReference type="UniPathway" id="UPA00391"/>
<evidence type="ECO:0000256" key="10">
    <source>
        <dbReference type="ARBA" id="ARBA00048807"/>
    </source>
</evidence>
<dbReference type="InterPro" id="IPR007115">
    <property type="entry name" value="6-PTP_synth/QueD"/>
</dbReference>
<keyword evidence="8" id="KW-0456">Lyase</keyword>
<gene>
    <name evidence="11" type="ORF">SAMN05444359_12263</name>
</gene>
<dbReference type="EMBL" id="FOFB01000022">
    <property type="protein sequence ID" value="SER04658.1"/>
    <property type="molecule type" value="Genomic_DNA"/>
</dbReference>
<dbReference type="FunFam" id="3.30.479.10:FF:000003">
    <property type="entry name" value="6-pyruvoyl tetrahydrobiopterin synthase"/>
    <property type="match status" value="1"/>
</dbReference>
<evidence type="ECO:0000256" key="6">
    <source>
        <dbReference type="ARBA" id="ARBA00022723"/>
    </source>
</evidence>
<evidence type="ECO:0000313" key="12">
    <source>
        <dbReference type="Proteomes" id="UP000199021"/>
    </source>
</evidence>
<protein>
    <recommendedName>
        <fullName evidence="5">6-carboxy-5,6,7,8-tetrahydropterin synthase</fullName>
        <ecNumber evidence="4">4.1.2.50</ecNumber>
    </recommendedName>
    <alternativeName>
        <fullName evidence="9">Queuosine biosynthesis protein QueD</fullName>
    </alternativeName>
</protein>
<dbReference type="GO" id="GO:0046872">
    <property type="term" value="F:metal ion binding"/>
    <property type="evidence" value="ECO:0007669"/>
    <property type="project" value="UniProtKB-KW"/>
</dbReference>
<dbReference type="Gene3D" id="3.30.479.10">
    <property type="entry name" value="6-pyruvoyl tetrahydropterin synthase/QueD"/>
    <property type="match status" value="1"/>
</dbReference>
<dbReference type="STRING" id="478744.SAMN05444359_12263"/>
<reference evidence="12" key="1">
    <citation type="submission" date="2016-10" db="EMBL/GenBank/DDBJ databases">
        <authorList>
            <person name="Varghese N."/>
            <person name="Submissions S."/>
        </authorList>
    </citation>
    <scope>NUCLEOTIDE SEQUENCE [LARGE SCALE GENOMIC DNA]</scope>
    <source>
        <strain evidence="12">DSM 24740</strain>
    </source>
</reference>
<dbReference type="FunCoup" id="A0A1H9L014">
    <property type="interactions" value="158"/>
</dbReference>
<dbReference type="Pfam" id="PF01242">
    <property type="entry name" value="PTPS"/>
    <property type="match status" value="1"/>
</dbReference>
<keyword evidence="12" id="KW-1185">Reference proteome</keyword>
<dbReference type="EC" id="4.1.2.50" evidence="4"/>
<comment type="cofactor">
    <cofactor evidence="1">
        <name>Zn(2+)</name>
        <dbReference type="ChEBI" id="CHEBI:29105"/>
    </cofactor>
</comment>
<dbReference type="GO" id="GO:0070497">
    <property type="term" value="F:6-carboxytetrahydropterin synthase activity"/>
    <property type="evidence" value="ECO:0007669"/>
    <property type="project" value="UniProtKB-EC"/>
</dbReference>
<comment type="similarity">
    <text evidence="3">Belongs to the PTPS family. QueD subfamily.</text>
</comment>
<evidence type="ECO:0000256" key="3">
    <source>
        <dbReference type="ARBA" id="ARBA00008900"/>
    </source>
</evidence>
<dbReference type="InterPro" id="IPR038418">
    <property type="entry name" value="6-PTP_synth/QueD_sf"/>
</dbReference>
<proteinExistence type="inferred from homology"/>
<dbReference type="InParanoid" id="A0A1H9L014"/>
<evidence type="ECO:0000256" key="9">
    <source>
        <dbReference type="ARBA" id="ARBA00031449"/>
    </source>
</evidence>
<accession>A0A1H9L014</accession>
<evidence type="ECO:0000313" key="11">
    <source>
        <dbReference type="EMBL" id="SER04658.1"/>
    </source>
</evidence>
<name>A0A1H9L014_9BACT</name>
<keyword evidence="7" id="KW-0862">Zinc</keyword>
<dbReference type="PANTHER" id="PTHR12589:SF7">
    <property type="entry name" value="6-PYRUVOYL TETRAHYDROBIOPTERIN SYNTHASE"/>
    <property type="match status" value="1"/>
</dbReference>
<dbReference type="PANTHER" id="PTHR12589">
    <property type="entry name" value="PYRUVOYL TETRAHYDROBIOPTERIN SYNTHASE"/>
    <property type="match status" value="1"/>
</dbReference>
<evidence type="ECO:0000256" key="5">
    <source>
        <dbReference type="ARBA" id="ARBA00018141"/>
    </source>
</evidence>
<comment type="pathway">
    <text evidence="2">Purine metabolism; 7-cyano-7-deazaguanine biosynthesis.</text>
</comment>
<evidence type="ECO:0000256" key="1">
    <source>
        <dbReference type="ARBA" id="ARBA00001947"/>
    </source>
</evidence>
<dbReference type="SUPFAM" id="SSF55620">
    <property type="entry name" value="Tetrahydrobiopterin biosynthesis enzymes-like"/>
    <property type="match status" value="1"/>
</dbReference>
<evidence type="ECO:0000256" key="2">
    <source>
        <dbReference type="ARBA" id="ARBA00005061"/>
    </source>
</evidence>